<dbReference type="Proteomes" id="UP000282460">
    <property type="component" value="Unassembled WGS sequence"/>
</dbReference>
<protein>
    <submittedName>
        <fullName evidence="1">Uncharacterized protein</fullName>
    </submittedName>
</protein>
<gene>
    <name evidence="1" type="ORF">D9V28_06295</name>
</gene>
<accession>A0A3L7JAB8</accession>
<evidence type="ECO:0000313" key="1">
    <source>
        <dbReference type="EMBL" id="RLQ86421.1"/>
    </source>
</evidence>
<evidence type="ECO:0000313" key="2">
    <source>
        <dbReference type="Proteomes" id="UP000282460"/>
    </source>
</evidence>
<comment type="caution">
    <text evidence="1">The sequence shown here is derived from an EMBL/GenBank/DDBJ whole genome shotgun (WGS) entry which is preliminary data.</text>
</comment>
<name>A0A3L7JAB8_9MICO</name>
<keyword evidence="2" id="KW-1185">Reference proteome</keyword>
<organism evidence="1 2">
    <name type="scientific">Mycetocola zhadangensis</name>
    <dbReference type="NCBI Taxonomy" id="1164595"/>
    <lineage>
        <taxon>Bacteria</taxon>
        <taxon>Bacillati</taxon>
        <taxon>Actinomycetota</taxon>
        <taxon>Actinomycetes</taxon>
        <taxon>Micrococcales</taxon>
        <taxon>Microbacteriaceae</taxon>
        <taxon>Mycetocola</taxon>
    </lineage>
</organism>
<sequence length="369" mass="40174">MDASSNPSHIDAGLGGGDAQVIASRAMVAQDAKWLSNALISARGEDGVWSIALFGHATRVVFEGSKIARDERLGVPALAELLTTQHAAEIERSRQASKLLDDKLISLAELRAEMASTYAAHHARFTGNAVWFARGLETDLALATLNDRVIAASIPLDRRFGLEALDESSVMPLAETLGSALTVLAAMTGETSIQVTPVDYQRIGRVTWRDRLAGRELKRSYESNMAIETKFILLLVESEVATSAEVLPHTAGGIQLSVFRSQTVVLFHALSTIRAVLDAEPGLSARSNPMLQFLQSEEAAYFLKDPAFRMVRNYAMHYGIRDPAFVLDLQAPMFGLVESLTGERIQELADQVAGSTIALADLLRDWRVQ</sequence>
<dbReference type="AlphaFoldDB" id="A0A3L7JAB8"/>
<reference evidence="1 2" key="1">
    <citation type="submission" date="2018-10" db="EMBL/GenBank/DDBJ databases">
        <authorList>
            <person name="Li J."/>
        </authorList>
    </citation>
    <scope>NUCLEOTIDE SEQUENCE [LARGE SCALE GENOMIC DNA]</scope>
    <source>
        <strain evidence="1 2">ZD1-4</strain>
    </source>
</reference>
<proteinExistence type="predicted"/>
<dbReference type="EMBL" id="RCWJ01000001">
    <property type="protein sequence ID" value="RLQ86421.1"/>
    <property type="molecule type" value="Genomic_DNA"/>
</dbReference>